<dbReference type="OrthoDB" id="9807630at2"/>
<sequence length="208" mass="23833">MKDIIIFDMDGTLIDSSEDITISVNFVRSNFGLPPLTKTEVVDIINGDRNKLAYGLYGIEEYTPQHRNLFESHYFEQCIKNTYLYEGILDLLEELKRLNFQLSVATNAYTKFAEKMLSHLKVDGYFSNIVGACKVKKGKPDPDMIFYILNNSKPVRRVIMVGDNHTDLYAAKNANIEMVFANWGFGKIEDTHNVDFIAKNPIDILNYL</sequence>
<dbReference type="InterPro" id="IPR023214">
    <property type="entry name" value="HAD_sf"/>
</dbReference>
<accession>E4TGI0</accession>
<dbReference type="GO" id="GO:0005829">
    <property type="term" value="C:cytosol"/>
    <property type="evidence" value="ECO:0007669"/>
    <property type="project" value="TreeGrafter"/>
</dbReference>
<dbReference type="InterPro" id="IPR036412">
    <property type="entry name" value="HAD-like_sf"/>
</dbReference>
<dbReference type="Gene3D" id="1.10.150.240">
    <property type="entry name" value="Putative phosphatase, domain 2"/>
    <property type="match status" value="1"/>
</dbReference>
<dbReference type="PANTHER" id="PTHR43434:SF1">
    <property type="entry name" value="PHOSPHOGLYCOLATE PHOSPHATASE"/>
    <property type="match status" value="1"/>
</dbReference>
<dbReference type="SFLD" id="SFLDG01129">
    <property type="entry name" value="C1.5:_HAD__Beta-PGM__Phosphata"/>
    <property type="match status" value="1"/>
</dbReference>
<dbReference type="GO" id="GO:0006281">
    <property type="term" value="P:DNA repair"/>
    <property type="evidence" value="ECO:0007669"/>
    <property type="project" value="TreeGrafter"/>
</dbReference>
<evidence type="ECO:0000313" key="5">
    <source>
        <dbReference type="EMBL" id="ADR18661.1"/>
    </source>
</evidence>
<dbReference type="EMBL" id="CP002347">
    <property type="protein sequence ID" value="ADR18661.1"/>
    <property type="molecule type" value="Genomic_DNA"/>
</dbReference>
<proteinExistence type="inferred from homology"/>
<evidence type="ECO:0000256" key="3">
    <source>
        <dbReference type="ARBA" id="ARBA00006171"/>
    </source>
</evidence>
<dbReference type="SUPFAM" id="SSF56784">
    <property type="entry name" value="HAD-like"/>
    <property type="match status" value="1"/>
</dbReference>
<dbReference type="Gene3D" id="3.40.50.1000">
    <property type="entry name" value="HAD superfamily/HAD-like"/>
    <property type="match status" value="1"/>
</dbReference>
<dbReference type="InterPro" id="IPR041492">
    <property type="entry name" value="HAD_2"/>
</dbReference>
<dbReference type="AlphaFoldDB" id="E4TGI0"/>
<dbReference type="GO" id="GO:0008967">
    <property type="term" value="F:phosphoglycolate phosphatase activity"/>
    <property type="evidence" value="ECO:0007669"/>
    <property type="project" value="UniProtKB-EC"/>
</dbReference>
<dbReference type="NCBIfam" id="TIGR01549">
    <property type="entry name" value="HAD-SF-IA-v1"/>
    <property type="match status" value="1"/>
</dbReference>
<dbReference type="Pfam" id="PF13419">
    <property type="entry name" value="HAD_2"/>
    <property type="match status" value="1"/>
</dbReference>
<dbReference type="KEGG" id="cni:Calni_0750"/>
<dbReference type="eggNOG" id="COG0546">
    <property type="taxonomic scope" value="Bacteria"/>
</dbReference>
<protein>
    <recommendedName>
        <fullName evidence="4">phosphoglycolate phosphatase</fullName>
        <ecNumber evidence="4">3.1.3.18</ecNumber>
    </recommendedName>
</protein>
<dbReference type="RefSeq" id="WP_013450874.1">
    <property type="nucleotide sequence ID" value="NC_014758.1"/>
</dbReference>
<keyword evidence="5" id="KW-0378">Hydrolase</keyword>
<dbReference type="PANTHER" id="PTHR43434">
    <property type="entry name" value="PHOSPHOGLYCOLATE PHOSPHATASE"/>
    <property type="match status" value="1"/>
</dbReference>
<comment type="similarity">
    <text evidence="3">Belongs to the HAD-like hydrolase superfamily. CbbY/CbbZ/Gph/YieH family.</text>
</comment>
<dbReference type="SFLD" id="SFLDS00003">
    <property type="entry name" value="Haloacid_Dehalogenase"/>
    <property type="match status" value="1"/>
</dbReference>
<dbReference type="Proteomes" id="UP000007039">
    <property type="component" value="Chromosome"/>
</dbReference>
<evidence type="ECO:0000256" key="1">
    <source>
        <dbReference type="ARBA" id="ARBA00000830"/>
    </source>
</evidence>
<keyword evidence="6" id="KW-1185">Reference proteome</keyword>
<reference key="1">
    <citation type="submission" date="2010-11" db="EMBL/GenBank/DDBJ databases">
        <title>The complete genome of chromosome of Calditerrivibrio nitroreducens DSM 19672.</title>
        <authorList>
            <consortium name="US DOE Joint Genome Institute (JGI-PGF)"/>
            <person name="Lucas S."/>
            <person name="Copeland A."/>
            <person name="Lapidus A."/>
            <person name="Bruce D."/>
            <person name="Goodwin L."/>
            <person name="Pitluck S."/>
            <person name="Kyrpides N."/>
            <person name="Mavromatis K."/>
            <person name="Ivanova N."/>
            <person name="Mikhailova N."/>
            <person name="Zeytun A."/>
            <person name="Brettin T."/>
            <person name="Detter J.C."/>
            <person name="Tapia R."/>
            <person name="Han C."/>
            <person name="Land M."/>
            <person name="Hauser L."/>
            <person name="Markowitz V."/>
            <person name="Cheng J.-F."/>
            <person name="Hugenholtz P."/>
            <person name="Woyke T."/>
            <person name="Wu D."/>
            <person name="Spring S."/>
            <person name="Schroeder M."/>
            <person name="Brambilla E."/>
            <person name="Klenk H.-P."/>
            <person name="Eisen J.A."/>
        </authorList>
    </citation>
    <scope>NUCLEOTIDE SEQUENCE [LARGE SCALE GENOMIC DNA]</scope>
    <source>
        <strain>DSM 19672</strain>
    </source>
</reference>
<reference evidence="5 6" key="2">
    <citation type="journal article" date="2011" name="Stand. Genomic Sci.">
        <title>Complete genome sequence of Calditerrivibrio nitroreducens type strain (Yu37-1).</title>
        <authorList>
            <person name="Pitluck S."/>
            <person name="Sikorski J."/>
            <person name="Zeytun A."/>
            <person name="Lapidus A."/>
            <person name="Nolan M."/>
            <person name="Lucas S."/>
            <person name="Hammon N."/>
            <person name="Deshpande S."/>
            <person name="Cheng J.F."/>
            <person name="Tapia R."/>
            <person name="Han C."/>
            <person name="Goodwin L."/>
            <person name="Liolios K."/>
            <person name="Pagani I."/>
            <person name="Ivanova N."/>
            <person name="Mavromatis K."/>
            <person name="Pati A."/>
            <person name="Chen A."/>
            <person name="Palaniappan K."/>
            <person name="Hauser L."/>
            <person name="Chang Y.J."/>
            <person name="Jeffries C.D."/>
            <person name="Detter J.C."/>
            <person name="Brambilla E."/>
            <person name="Djao O.D."/>
            <person name="Rohde M."/>
            <person name="Spring S."/>
            <person name="Goker M."/>
            <person name="Woyke T."/>
            <person name="Bristow J."/>
            <person name="Eisen J.A."/>
            <person name="Markowitz V."/>
            <person name="Hugenholtz P."/>
            <person name="Kyrpides N.C."/>
            <person name="Klenk H.P."/>
            <person name="Land M."/>
        </authorList>
    </citation>
    <scope>NUCLEOTIDE SEQUENCE [LARGE SCALE GENOMIC DNA]</scope>
    <source>
        <strain evidence="6">DSM 19672 / NBRC 101217 / Yu37-1</strain>
    </source>
</reference>
<dbReference type="InterPro" id="IPR006439">
    <property type="entry name" value="HAD-SF_hydro_IA"/>
</dbReference>
<dbReference type="STRING" id="768670.Calni_0750"/>
<evidence type="ECO:0000256" key="2">
    <source>
        <dbReference type="ARBA" id="ARBA00004818"/>
    </source>
</evidence>
<comment type="pathway">
    <text evidence="2">Organic acid metabolism; glycolate biosynthesis; glycolate from 2-phosphoglycolate: step 1/1.</text>
</comment>
<dbReference type="SFLD" id="SFLDG01135">
    <property type="entry name" value="C1.5.6:_HAD__Beta-PGM__Phospha"/>
    <property type="match status" value="1"/>
</dbReference>
<name>E4TGI0_CALNY</name>
<organism evidence="5 6">
    <name type="scientific">Calditerrivibrio nitroreducens (strain DSM 19672 / NBRC 101217 / Yu37-1)</name>
    <dbReference type="NCBI Taxonomy" id="768670"/>
    <lineage>
        <taxon>Bacteria</taxon>
        <taxon>Pseudomonadati</taxon>
        <taxon>Deferribacterota</taxon>
        <taxon>Deferribacteres</taxon>
        <taxon>Deferribacterales</taxon>
        <taxon>Calditerrivibrionaceae</taxon>
    </lineage>
</organism>
<dbReference type="InterPro" id="IPR023198">
    <property type="entry name" value="PGP-like_dom2"/>
</dbReference>
<dbReference type="HOGENOM" id="CLU_045011_19_3_0"/>
<dbReference type="EC" id="3.1.3.18" evidence="4"/>
<evidence type="ECO:0000256" key="4">
    <source>
        <dbReference type="ARBA" id="ARBA00013078"/>
    </source>
</evidence>
<evidence type="ECO:0000313" key="6">
    <source>
        <dbReference type="Proteomes" id="UP000007039"/>
    </source>
</evidence>
<gene>
    <name evidence="5" type="ordered locus">Calni_0750</name>
</gene>
<comment type="catalytic activity">
    <reaction evidence="1">
        <text>2-phosphoglycolate + H2O = glycolate + phosphate</text>
        <dbReference type="Rhea" id="RHEA:14369"/>
        <dbReference type="ChEBI" id="CHEBI:15377"/>
        <dbReference type="ChEBI" id="CHEBI:29805"/>
        <dbReference type="ChEBI" id="CHEBI:43474"/>
        <dbReference type="ChEBI" id="CHEBI:58033"/>
        <dbReference type="EC" id="3.1.3.18"/>
    </reaction>
</comment>
<dbReference type="InterPro" id="IPR050155">
    <property type="entry name" value="HAD-like_hydrolase_sf"/>
</dbReference>